<keyword evidence="1" id="KW-0175">Coiled coil</keyword>
<evidence type="ECO:0000256" key="2">
    <source>
        <dbReference type="SAM" id="MobiDB-lite"/>
    </source>
</evidence>
<evidence type="ECO:0000313" key="6">
    <source>
        <dbReference type="Proteomes" id="UP000693738"/>
    </source>
</evidence>
<feature type="region of interest" description="Disordered" evidence="2">
    <location>
        <begin position="741"/>
        <end position="761"/>
    </location>
</feature>
<accession>A0A8J2NGI2</accession>
<feature type="region of interest" description="Disordered" evidence="2">
    <location>
        <begin position="419"/>
        <end position="444"/>
    </location>
</feature>
<feature type="compositionally biased region" description="Polar residues" evidence="2">
    <location>
        <begin position="601"/>
        <end position="619"/>
    </location>
</feature>
<proteinExistence type="predicted"/>
<organism evidence="5 6">
    <name type="scientific">Fusarium equiseti</name>
    <name type="common">Fusarium scirpi</name>
    <dbReference type="NCBI Taxonomy" id="61235"/>
    <lineage>
        <taxon>Eukaryota</taxon>
        <taxon>Fungi</taxon>
        <taxon>Dikarya</taxon>
        <taxon>Ascomycota</taxon>
        <taxon>Pezizomycotina</taxon>
        <taxon>Sordariomycetes</taxon>
        <taxon>Hypocreomycetidae</taxon>
        <taxon>Hypocreales</taxon>
        <taxon>Nectriaceae</taxon>
        <taxon>Fusarium</taxon>
        <taxon>Fusarium incarnatum-equiseti species complex</taxon>
    </lineage>
</organism>
<evidence type="ECO:0000259" key="4">
    <source>
        <dbReference type="Pfam" id="PF25485"/>
    </source>
</evidence>
<dbReference type="PANTHER" id="PTHR33112">
    <property type="entry name" value="DOMAIN PROTEIN, PUTATIVE-RELATED"/>
    <property type="match status" value="1"/>
</dbReference>
<gene>
    <name evidence="5" type="ORF">FEQUK3_LOCUS7642</name>
</gene>
<sequence>MRSAAIPAQERRYHTNQLAEAMDTNIHQGGQPRLLVMGIEDKDKRLQELQKECDSLKQDLKSREEDVADLRKRWVKTAKELDKFRANTQEFYQVTDEYLVRQIDHLRLIIRDFSIQYFDGRFSPRYGFPFQPHYLRHLKAISEQNYHDYISSPAHCHKAIQAFIWHVIVEEVFGKFAWLGLEDSNHLYQVWLRLRPPRNFGSEGCLSLPDPEAERRFQTWRATTTALFLQNINTEKSDNYIKHRASQHAQGIMNTLRTLIKKEEEEGLRDQLAAIIQQAFMLDCDISHQPGHVMWRFRAVHLQETSAHTQKHGDSGLVISPAVLKRGKSTGEDFDHVTQLLEAEIDSLLSGLLVSAGAVQDLDNLPETYCVTYLSTYLVTISSNATSSVPTDVWERSSEAVDTLSTELIQSDSAPEAATNIFTDSQSTRSRIEPSTTTGPNDPGLAGRSVVFCIVPDTQDSKRSLRKRALGGLVGSPKVDCNEASTFSLFQGRLLVGTALVFYGGEDFKELRGQAGSLPIGAVTTTFAEDAGFLRFRNNALPNGEAGFCQTPNDGRVYLTFTSSTLGCVTIRLSVIETEQCEDTASSSAGVSEPTEPSGDLTATSPALTSAHGATSNVDFPTLRPTSGEAAVANPVRTSSHWFSNTSSSIASPIGPTGSSKESLSTVKLPSTNILSTGSISTDALPPQFPSSVTFPVSLDITTTAESLSTYSLSTESLDETDGTSSGLMETALSTSLEIEASTVRTSDTSSTMESEAVRTTVTESVTAGTVESTSFVLSETTTAETTTTTGPPTRACEFYFGRSQTTLFAGDQAWDSEVKSIDLPWPVGIYTESSDKIYIGVNGLISLFDDSISISENAELPSDTIPPVVIAPYWDDLRIKADSGHEITYDLYESDDFRAVSIEWCGVDSDDVLTHFVARFEEYTLSNPAAVFMRYFTTNGGQGATIGVQHRNEGKSLQYSFNGDTTLPDGCTVLFFTLGGDERIAYSRQSWADPQTIRVLNPQHIDFRILQQWLSTCYESHGKSCGLEETVVIQGLQVINVHTQQVEDAVKGARYVALSYTWGQQKQTGPSTPLSDSQIQPAEGPSKSPGFLDTDSHEFPPTILDAMTATKKMGFRYLWVDRYCIPQYESESKERSNQIKQMDRIYRQAELTIIAAAGQGPEHGLPGVGSTPRIPQPSVRIGKHTLISTMTTPRFMIYSSPWYSRGWTYQEGICSRRRLLFTDEQVFFECRQMSCRETVDYMWPISNSTNPSREYYIFSEVHTALGGLDSALQHIMSYSKRQLTYDSDALNAILGVLRLYSRKDIPVFHFWGVLIAPRYYVDAETPWETAFETFCQVFLHTSSHSLDSGTLRKAMRYALLNVRWGFPSRQTLQNIICKSYLQTKRLFSSHDSMEKTFIKSLCWVPDTAGRRRPDFPSWSWAGWTCPIRYSGVAYEPRRYAVTVSIGFKNGRFKSLEYVYRHHIMTDNLEDTVGILRLRAMVMNLKTNVLQKNLHDGKDIGMEVLYAWPMNQDKEFGEEQLLAPVQLLEPMNPGTIAEWQKESPHLLGILMEYYEDEHLPKNVLVLVAAKVGHRKYQRVGHLLLDSGLGAGGRMKSKNVVTGDYVRIAVDERIRRLYRP</sequence>
<feature type="domain" description="DUF7908" evidence="4">
    <location>
        <begin position="452"/>
        <end position="577"/>
    </location>
</feature>
<evidence type="ECO:0000256" key="1">
    <source>
        <dbReference type="SAM" id="Coils"/>
    </source>
</evidence>
<name>A0A8J2NGI2_FUSEQ</name>
<evidence type="ECO:0000313" key="5">
    <source>
        <dbReference type="EMBL" id="CAG7561922.1"/>
    </source>
</evidence>
<dbReference type="EMBL" id="CAJSTJ010000144">
    <property type="protein sequence ID" value="CAG7561922.1"/>
    <property type="molecule type" value="Genomic_DNA"/>
</dbReference>
<protein>
    <recommendedName>
        <fullName evidence="7">Heterokaryon incompatibility domain-containing protein</fullName>
    </recommendedName>
</protein>
<reference evidence="5" key="1">
    <citation type="submission" date="2021-05" db="EMBL/GenBank/DDBJ databases">
        <authorList>
            <person name="Khan N."/>
        </authorList>
    </citation>
    <scope>NUCLEOTIDE SEQUENCE</scope>
</reference>
<feature type="coiled-coil region" evidence="1">
    <location>
        <begin position="39"/>
        <end position="73"/>
    </location>
</feature>
<feature type="region of interest" description="Disordered" evidence="2">
    <location>
        <begin position="583"/>
        <end position="623"/>
    </location>
</feature>
<dbReference type="Proteomes" id="UP000693738">
    <property type="component" value="Unassembled WGS sequence"/>
</dbReference>
<evidence type="ECO:0000259" key="3">
    <source>
        <dbReference type="Pfam" id="PF06985"/>
    </source>
</evidence>
<dbReference type="Pfam" id="PF25485">
    <property type="entry name" value="DUF7908"/>
    <property type="match status" value="1"/>
</dbReference>
<feature type="domain" description="Heterokaryon incompatibility" evidence="3">
    <location>
        <begin position="1056"/>
        <end position="1212"/>
    </location>
</feature>
<dbReference type="Pfam" id="PF06985">
    <property type="entry name" value="HET"/>
    <property type="match status" value="1"/>
</dbReference>
<feature type="compositionally biased region" description="Polar residues" evidence="2">
    <location>
        <begin position="420"/>
        <end position="440"/>
    </location>
</feature>
<evidence type="ECO:0008006" key="7">
    <source>
        <dbReference type="Google" id="ProtNLM"/>
    </source>
</evidence>
<dbReference type="PANTHER" id="PTHR33112:SF1">
    <property type="entry name" value="HETEROKARYON INCOMPATIBILITY DOMAIN-CONTAINING PROTEIN"/>
    <property type="match status" value="1"/>
</dbReference>
<comment type="caution">
    <text evidence="5">The sequence shown here is derived from an EMBL/GenBank/DDBJ whole genome shotgun (WGS) entry which is preliminary data.</text>
</comment>
<dbReference type="InterPro" id="IPR010730">
    <property type="entry name" value="HET"/>
</dbReference>
<feature type="region of interest" description="Disordered" evidence="2">
    <location>
        <begin position="645"/>
        <end position="665"/>
    </location>
</feature>
<feature type="region of interest" description="Disordered" evidence="2">
    <location>
        <begin position="1066"/>
        <end position="1092"/>
    </location>
</feature>
<dbReference type="InterPro" id="IPR057230">
    <property type="entry name" value="DUF7908"/>
</dbReference>
<feature type="compositionally biased region" description="Polar residues" evidence="2">
    <location>
        <begin position="1066"/>
        <end position="1081"/>
    </location>
</feature>